<dbReference type="Proteomes" id="UP001211907">
    <property type="component" value="Unassembled WGS sequence"/>
</dbReference>
<reference evidence="2" key="1">
    <citation type="submission" date="2020-05" db="EMBL/GenBank/DDBJ databases">
        <title>Phylogenomic resolution of chytrid fungi.</title>
        <authorList>
            <person name="Stajich J.E."/>
            <person name="Amses K."/>
            <person name="Simmons R."/>
            <person name="Seto K."/>
            <person name="Myers J."/>
            <person name="Bonds A."/>
            <person name="Quandt C.A."/>
            <person name="Barry K."/>
            <person name="Liu P."/>
            <person name="Grigoriev I."/>
            <person name="Longcore J.E."/>
            <person name="James T.Y."/>
        </authorList>
    </citation>
    <scope>NUCLEOTIDE SEQUENCE</scope>
    <source>
        <strain evidence="2">JEL0513</strain>
    </source>
</reference>
<dbReference type="EMBL" id="JADGJH010004212">
    <property type="protein sequence ID" value="KAJ3086752.1"/>
    <property type="molecule type" value="Genomic_DNA"/>
</dbReference>
<evidence type="ECO:0000313" key="3">
    <source>
        <dbReference type="Proteomes" id="UP001211907"/>
    </source>
</evidence>
<dbReference type="AlphaFoldDB" id="A0AAD5SPC3"/>
<evidence type="ECO:0000313" key="2">
    <source>
        <dbReference type="EMBL" id="KAJ3086752.1"/>
    </source>
</evidence>
<keyword evidence="3" id="KW-1185">Reference proteome</keyword>
<comment type="caution">
    <text evidence="2">The sequence shown here is derived from an EMBL/GenBank/DDBJ whole genome shotgun (WGS) entry which is preliminary data.</text>
</comment>
<name>A0AAD5SPC3_9FUNG</name>
<proteinExistence type="predicted"/>
<feature type="region of interest" description="Disordered" evidence="1">
    <location>
        <begin position="34"/>
        <end position="54"/>
    </location>
</feature>
<organism evidence="2 3">
    <name type="scientific">Physocladia obscura</name>
    <dbReference type="NCBI Taxonomy" id="109957"/>
    <lineage>
        <taxon>Eukaryota</taxon>
        <taxon>Fungi</taxon>
        <taxon>Fungi incertae sedis</taxon>
        <taxon>Chytridiomycota</taxon>
        <taxon>Chytridiomycota incertae sedis</taxon>
        <taxon>Chytridiomycetes</taxon>
        <taxon>Chytridiales</taxon>
        <taxon>Chytriomycetaceae</taxon>
        <taxon>Physocladia</taxon>
    </lineage>
</organism>
<accession>A0AAD5SPC3</accession>
<sequence>MSSTSVIDFAYPSQVTASSYDSVSASCIPNLCNPKESTDDGEDTGGDDDTQWQSSPAYGATCDPVWIQYDFSLVLPSTLVNMSILYGNESFVFDGQAQGAVRTGPTVSITSTSGTMTNAVAGTDYSFVSTTSANDDEPSRFDSFLPISSLVVIYGVNVTTAAAESTTTVSNGSNAGSSSSLSGGAIAGIAIAAAVVVIA</sequence>
<evidence type="ECO:0000256" key="1">
    <source>
        <dbReference type="SAM" id="MobiDB-lite"/>
    </source>
</evidence>
<protein>
    <submittedName>
        <fullName evidence="2">Uncharacterized protein</fullName>
    </submittedName>
</protein>
<feature type="compositionally biased region" description="Acidic residues" evidence="1">
    <location>
        <begin position="39"/>
        <end position="50"/>
    </location>
</feature>
<feature type="non-terminal residue" evidence="2">
    <location>
        <position position="1"/>
    </location>
</feature>
<gene>
    <name evidence="2" type="ORF">HK100_008601</name>
</gene>